<comment type="caution">
    <text evidence="2">The sequence shown here is derived from an EMBL/GenBank/DDBJ whole genome shotgun (WGS) entry which is preliminary data.</text>
</comment>
<feature type="signal peptide" evidence="1">
    <location>
        <begin position="1"/>
        <end position="31"/>
    </location>
</feature>
<name>A0A8H3V9L7_VENIN</name>
<evidence type="ECO:0000313" key="3">
    <source>
        <dbReference type="Proteomes" id="UP000490939"/>
    </source>
</evidence>
<sequence>MQQPRNTKMSTAAKLTIVLALIGLLSNTALAIPTAQNGTAAAVFPTAQNGTTTAVITPSTNTTLLHAFNERDNEKTIVEFISDQEMLDIKDCVDRPGYEFVCCDKNADENGKLETNCMDLSSLQLNIPENGKCEPKGRKSKYRSGPWCKVPHGANTDALFRINQKGIWGRESREGKDIMRAYRENQFEGMSKGHDFRTTIEMEAKKCYEQHGGLPGIPYDHEGLGKIDKKAMTECLHNAVDVVSAESGPLAYND</sequence>
<reference evidence="2 3" key="1">
    <citation type="submission" date="2019-07" db="EMBL/GenBank/DDBJ databases">
        <title>Venturia inaequalis Genome Resource.</title>
        <authorList>
            <person name="Lichtner F.J."/>
        </authorList>
    </citation>
    <scope>NUCLEOTIDE SEQUENCE [LARGE SCALE GENOMIC DNA]</scope>
    <source>
        <strain evidence="2 3">DMI_063113</strain>
    </source>
</reference>
<dbReference type="Proteomes" id="UP000490939">
    <property type="component" value="Unassembled WGS sequence"/>
</dbReference>
<organism evidence="2 3">
    <name type="scientific">Venturia inaequalis</name>
    <name type="common">Apple scab fungus</name>
    <dbReference type="NCBI Taxonomy" id="5025"/>
    <lineage>
        <taxon>Eukaryota</taxon>
        <taxon>Fungi</taxon>
        <taxon>Dikarya</taxon>
        <taxon>Ascomycota</taxon>
        <taxon>Pezizomycotina</taxon>
        <taxon>Dothideomycetes</taxon>
        <taxon>Pleosporomycetidae</taxon>
        <taxon>Venturiales</taxon>
        <taxon>Venturiaceae</taxon>
        <taxon>Venturia</taxon>
    </lineage>
</organism>
<evidence type="ECO:0000256" key="1">
    <source>
        <dbReference type="SAM" id="SignalP"/>
    </source>
</evidence>
<keyword evidence="1" id="KW-0732">Signal</keyword>
<keyword evidence="3" id="KW-1185">Reference proteome</keyword>
<dbReference type="AlphaFoldDB" id="A0A8H3V9L7"/>
<proteinExistence type="predicted"/>
<protein>
    <submittedName>
        <fullName evidence="2">Uncharacterized protein</fullName>
    </submittedName>
</protein>
<evidence type="ECO:0000313" key="2">
    <source>
        <dbReference type="EMBL" id="KAE9983683.1"/>
    </source>
</evidence>
<accession>A0A8H3V9L7</accession>
<feature type="chain" id="PRO_5034229700" evidence="1">
    <location>
        <begin position="32"/>
        <end position="254"/>
    </location>
</feature>
<dbReference type="EMBL" id="WNWR01000312">
    <property type="protein sequence ID" value="KAE9983683.1"/>
    <property type="molecule type" value="Genomic_DNA"/>
</dbReference>
<gene>
    <name evidence="2" type="ORF">EG327_005406</name>
</gene>